<evidence type="ECO:0000256" key="1">
    <source>
        <dbReference type="SAM" id="Phobius"/>
    </source>
</evidence>
<evidence type="ECO:0000313" key="2">
    <source>
        <dbReference type="EMBL" id="MCG7945891.1"/>
    </source>
</evidence>
<name>A0A9E4N2Q1_9GAMM</name>
<feature type="transmembrane region" description="Helical" evidence="1">
    <location>
        <begin position="88"/>
        <end position="107"/>
    </location>
</feature>
<evidence type="ECO:0000313" key="3">
    <source>
        <dbReference type="Proteomes" id="UP000886667"/>
    </source>
</evidence>
<dbReference type="Proteomes" id="UP000886667">
    <property type="component" value="Unassembled WGS sequence"/>
</dbReference>
<comment type="caution">
    <text evidence="2">The sequence shown here is derived from an EMBL/GenBank/DDBJ whole genome shotgun (WGS) entry which is preliminary data.</text>
</comment>
<feature type="transmembrane region" description="Helical" evidence="1">
    <location>
        <begin position="183"/>
        <end position="203"/>
    </location>
</feature>
<keyword evidence="1" id="KW-1133">Transmembrane helix</keyword>
<gene>
    <name evidence="2" type="ORF">JAZ07_06020</name>
</gene>
<sequence>MPVRQNLITAALMLGLVIVTFLLNQSALSGNWRFDDGWLLDYASRFSPFDYFFDPAITRGYSLNNLTPTNPLIFDLNLWLFGFEPQGFYIQHLATLAGCAIATYLLLRCWVSPLFAFIGGALFLVGAPTQFVAEQLMVGHYVSGLLFSLLAIYTFQLNLSKSHWFLTLLSTLLYVIATTCKEVYFPLPFVLLLLPGQSLSVRLKLALPMLIWSVAYMFWRLAVLGSFVGGYDAGSQAFSISKAVQSYASIPELLFVTPYLAWLLSLIFIALMVNLARQKRLNTPLMIVA</sequence>
<feature type="non-terminal residue" evidence="2">
    <location>
        <position position="289"/>
    </location>
</feature>
<protein>
    <submittedName>
        <fullName evidence="2">Uncharacterized protein</fullName>
    </submittedName>
</protein>
<feature type="transmembrane region" description="Helical" evidence="1">
    <location>
        <begin position="259"/>
        <end position="276"/>
    </location>
</feature>
<reference evidence="2" key="1">
    <citation type="journal article" date="2021" name="Proc. Natl. Acad. Sci. U.S.A.">
        <title>Global biogeography of chemosynthetic symbionts reveals both localized and globally distributed symbiont groups. .</title>
        <authorList>
            <person name="Osvatic J.T."/>
            <person name="Wilkins L.G.E."/>
            <person name="Leibrecht L."/>
            <person name="Leray M."/>
            <person name="Zauner S."/>
            <person name="Polzin J."/>
            <person name="Camacho Y."/>
            <person name="Gros O."/>
            <person name="van Gils J.A."/>
            <person name="Eisen J.A."/>
            <person name="Petersen J.M."/>
            <person name="Yuen B."/>
        </authorList>
    </citation>
    <scope>NUCLEOTIDE SEQUENCE</scope>
    <source>
        <strain evidence="2">MAGclacostrist064TRANS</strain>
    </source>
</reference>
<dbReference type="AlphaFoldDB" id="A0A9E4N2Q1"/>
<accession>A0A9E4N2Q1</accession>
<feature type="transmembrane region" description="Helical" evidence="1">
    <location>
        <begin position="114"/>
        <end position="132"/>
    </location>
</feature>
<feature type="transmembrane region" description="Helical" evidence="1">
    <location>
        <begin position="138"/>
        <end position="155"/>
    </location>
</feature>
<organism evidence="2 3">
    <name type="scientific">Candidatus Thiodiazotropha taylori</name>
    <dbReference type="NCBI Taxonomy" id="2792791"/>
    <lineage>
        <taxon>Bacteria</taxon>
        <taxon>Pseudomonadati</taxon>
        <taxon>Pseudomonadota</taxon>
        <taxon>Gammaproteobacteria</taxon>
        <taxon>Chromatiales</taxon>
        <taxon>Sedimenticolaceae</taxon>
        <taxon>Candidatus Thiodiazotropha</taxon>
    </lineage>
</organism>
<proteinExistence type="predicted"/>
<feature type="transmembrane region" description="Helical" evidence="1">
    <location>
        <begin position="210"/>
        <end position="231"/>
    </location>
</feature>
<dbReference type="EMBL" id="JAEPCM010000191">
    <property type="protein sequence ID" value="MCG7945891.1"/>
    <property type="molecule type" value="Genomic_DNA"/>
</dbReference>
<keyword evidence="1" id="KW-0812">Transmembrane</keyword>
<keyword evidence="1" id="KW-0472">Membrane</keyword>